<dbReference type="EC" id="3.1.11.5" evidence="2"/>
<reference evidence="2 3" key="1">
    <citation type="submission" date="2018-03" db="EMBL/GenBank/DDBJ databases">
        <title>Complete genome sequence of Thauera aromatica, a model organism for studying aromatic compound degradation under denitrifying conditions.</title>
        <authorList>
            <person name="Lo H.-Y."/>
            <person name="Goris T."/>
            <person name="Boll M."/>
            <person name="Mueller J.A."/>
        </authorList>
    </citation>
    <scope>NUCLEOTIDE SEQUENCE [LARGE SCALE GENOMIC DNA]</scope>
    <source>
        <strain evidence="2 3">K172</strain>
    </source>
</reference>
<dbReference type="AlphaFoldDB" id="A0A2R4BQB0"/>
<dbReference type="EMBL" id="CP028339">
    <property type="protein sequence ID" value="AVR89460.1"/>
    <property type="molecule type" value="Genomic_DNA"/>
</dbReference>
<keyword evidence="3" id="KW-1185">Reference proteome</keyword>
<dbReference type="RefSeq" id="WP_170110000.1">
    <property type="nucleotide sequence ID" value="NZ_CP028339.1"/>
</dbReference>
<feature type="region of interest" description="Disordered" evidence="1">
    <location>
        <begin position="46"/>
        <end position="68"/>
    </location>
</feature>
<dbReference type="Proteomes" id="UP000241885">
    <property type="component" value="Chromosome"/>
</dbReference>
<dbReference type="GO" id="GO:0008854">
    <property type="term" value="F:exodeoxyribonuclease V activity"/>
    <property type="evidence" value="ECO:0007669"/>
    <property type="project" value="UniProtKB-EC"/>
</dbReference>
<organism evidence="2 3">
    <name type="scientific">Thauera aromatica K172</name>
    <dbReference type="NCBI Taxonomy" id="44139"/>
    <lineage>
        <taxon>Bacteria</taxon>
        <taxon>Pseudomonadati</taxon>
        <taxon>Pseudomonadota</taxon>
        <taxon>Betaproteobacteria</taxon>
        <taxon>Rhodocyclales</taxon>
        <taxon>Zoogloeaceae</taxon>
        <taxon>Thauera</taxon>
    </lineage>
</organism>
<protein>
    <submittedName>
        <fullName evidence="2">Exodeoxyribonuclease V gamma chain</fullName>
        <ecNumber evidence="2">3.1.11.5</ecNumber>
    </submittedName>
</protein>
<feature type="compositionally biased region" description="Low complexity" evidence="1">
    <location>
        <begin position="49"/>
        <end position="60"/>
    </location>
</feature>
<sequence length="68" mass="7461">MTDTDLSPGLILIHGNQAESLHDLLVTWVKRHPLAPLETEVVLVQKAASRSGSSSRSPPMRRGEDAMR</sequence>
<evidence type="ECO:0000313" key="3">
    <source>
        <dbReference type="Proteomes" id="UP000241885"/>
    </source>
</evidence>
<dbReference type="KEGG" id="tak:Tharo_2564"/>
<keyword evidence="2" id="KW-0378">Hydrolase</keyword>
<evidence type="ECO:0000313" key="2">
    <source>
        <dbReference type="EMBL" id="AVR89460.1"/>
    </source>
</evidence>
<name>A0A2R4BQB0_THAAR</name>
<evidence type="ECO:0000256" key="1">
    <source>
        <dbReference type="SAM" id="MobiDB-lite"/>
    </source>
</evidence>
<gene>
    <name evidence="2" type="ORF">Tharo_2564</name>
</gene>
<dbReference type="Gene3D" id="3.40.50.10930">
    <property type="match status" value="1"/>
</dbReference>
<proteinExistence type="predicted"/>
<accession>A0A2R4BQB0</accession>